<keyword evidence="2" id="KW-1185">Reference proteome</keyword>
<gene>
    <name evidence="1" type="ORF">LDG_5897</name>
</gene>
<organism evidence="1 2">
    <name type="scientific">Legionella drancourtii LLAP12</name>
    <dbReference type="NCBI Taxonomy" id="658187"/>
    <lineage>
        <taxon>Bacteria</taxon>
        <taxon>Pseudomonadati</taxon>
        <taxon>Pseudomonadota</taxon>
        <taxon>Gammaproteobacteria</taxon>
        <taxon>Legionellales</taxon>
        <taxon>Legionellaceae</taxon>
        <taxon>Legionella</taxon>
    </lineage>
</organism>
<dbReference type="eggNOG" id="ENOG5031F4W">
    <property type="taxonomic scope" value="Bacteria"/>
</dbReference>
<dbReference type="RefSeq" id="WP_006869848.1">
    <property type="nucleotide sequence ID" value="NZ_JH413805.1"/>
</dbReference>
<evidence type="ECO:0000313" key="2">
    <source>
        <dbReference type="Proteomes" id="UP000002770"/>
    </source>
</evidence>
<reference evidence="1 2" key="1">
    <citation type="journal article" date="2011" name="BMC Genomics">
        <title>Insight into cross-talk between intra-amoebal pathogens.</title>
        <authorList>
            <person name="Gimenez G."/>
            <person name="Bertelli C."/>
            <person name="Moliner C."/>
            <person name="Robert C."/>
            <person name="Raoult D."/>
            <person name="Fournier P.E."/>
            <person name="Greub G."/>
        </authorList>
    </citation>
    <scope>NUCLEOTIDE SEQUENCE [LARGE SCALE GENOMIC DNA]</scope>
    <source>
        <strain evidence="1 2">LLAP12</strain>
    </source>
</reference>
<dbReference type="HOGENOM" id="CLU_2479515_0_0_6"/>
<evidence type="ECO:0000313" key="1">
    <source>
        <dbReference type="EMBL" id="EHL32112.1"/>
    </source>
</evidence>
<proteinExistence type="predicted"/>
<name>G9EL01_9GAMM</name>
<dbReference type="EMBL" id="JH413805">
    <property type="protein sequence ID" value="EHL32112.1"/>
    <property type="molecule type" value="Genomic_DNA"/>
</dbReference>
<dbReference type="InParanoid" id="G9EL01"/>
<dbReference type="Proteomes" id="UP000002770">
    <property type="component" value="Unassembled WGS sequence"/>
</dbReference>
<dbReference type="OrthoDB" id="3259637at2"/>
<protein>
    <submittedName>
        <fullName evidence="1">Uncharacterized protein</fullName>
    </submittedName>
</protein>
<sequence>MKILIIIFTLILILFLADKVGLWLERKGYLYYRHNKPQGGALGSTLLELNAQLSPSNRYIVEMKQNEVRFKKSEADASGKSVGPN</sequence>
<accession>G9EL01</accession>
<dbReference type="AlphaFoldDB" id="G9EL01"/>